<keyword evidence="4 8" id="KW-0413">Isomerase</keyword>
<evidence type="ECO:0000313" key="10">
    <source>
        <dbReference type="Proteomes" id="UP000664859"/>
    </source>
</evidence>
<protein>
    <recommendedName>
        <fullName evidence="8">Phosphoglycerate mutase</fullName>
        <ecNumber evidence="8">5.4.2.11</ecNumber>
    </recommendedName>
</protein>
<evidence type="ECO:0000256" key="8">
    <source>
        <dbReference type="RuleBase" id="RU004511"/>
    </source>
</evidence>
<feature type="binding site" evidence="6">
    <location>
        <position position="102"/>
    </location>
    <ligand>
        <name>substrate</name>
    </ligand>
</feature>
<dbReference type="SUPFAM" id="SSF53254">
    <property type="entry name" value="Phosphoglycerate mutase-like"/>
    <property type="match status" value="1"/>
</dbReference>
<dbReference type="GO" id="GO:0006096">
    <property type="term" value="P:glycolytic process"/>
    <property type="evidence" value="ECO:0007669"/>
    <property type="project" value="UniProtKB-KW"/>
</dbReference>
<accession>A0A835Z7E5</accession>
<dbReference type="InterPro" id="IPR001345">
    <property type="entry name" value="PG/BPGM_mutase_AS"/>
</dbReference>
<evidence type="ECO:0000256" key="7">
    <source>
        <dbReference type="PIRSR" id="PIRSR613078-3"/>
    </source>
</evidence>
<organism evidence="9 10">
    <name type="scientific">Tribonema minus</name>
    <dbReference type="NCBI Taxonomy" id="303371"/>
    <lineage>
        <taxon>Eukaryota</taxon>
        <taxon>Sar</taxon>
        <taxon>Stramenopiles</taxon>
        <taxon>Ochrophyta</taxon>
        <taxon>PX clade</taxon>
        <taxon>Xanthophyceae</taxon>
        <taxon>Tribonematales</taxon>
        <taxon>Tribonemataceae</taxon>
        <taxon>Tribonema</taxon>
    </lineage>
</organism>
<feature type="active site" description="Tele-phosphohistidine intermediate" evidence="5">
    <location>
        <position position="13"/>
    </location>
</feature>
<gene>
    <name evidence="9" type="ORF">JKP88DRAFT_234865</name>
</gene>
<feature type="binding site" evidence="6">
    <location>
        <begin position="12"/>
        <end position="19"/>
    </location>
    <ligand>
        <name>substrate</name>
    </ligand>
</feature>
<dbReference type="PANTHER" id="PTHR11931">
    <property type="entry name" value="PHOSPHOGLYCERATE MUTASE"/>
    <property type="match status" value="1"/>
</dbReference>
<evidence type="ECO:0000256" key="4">
    <source>
        <dbReference type="ARBA" id="ARBA00023235"/>
    </source>
</evidence>
<dbReference type="Pfam" id="PF00300">
    <property type="entry name" value="His_Phos_1"/>
    <property type="match status" value="1"/>
</dbReference>
<keyword evidence="10" id="KW-1185">Reference proteome</keyword>
<comment type="catalytic activity">
    <reaction evidence="1 8">
        <text>(2R)-2-phosphoglycerate = (2R)-3-phosphoglycerate</text>
        <dbReference type="Rhea" id="RHEA:15901"/>
        <dbReference type="ChEBI" id="CHEBI:58272"/>
        <dbReference type="ChEBI" id="CHEBI:58289"/>
        <dbReference type="EC" id="5.4.2.11"/>
    </reaction>
</comment>
<feature type="binding site" evidence="6">
    <location>
        <begin position="118"/>
        <end position="119"/>
    </location>
    <ligand>
        <name>substrate</name>
    </ligand>
</feature>
<feature type="site" description="Transition state stabilizer" evidence="7">
    <location>
        <position position="186"/>
    </location>
</feature>
<feature type="binding site" evidence="6">
    <location>
        <position position="64"/>
    </location>
    <ligand>
        <name>substrate</name>
    </ligand>
</feature>
<dbReference type="PROSITE" id="PS00175">
    <property type="entry name" value="PG_MUTASE"/>
    <property type="match status" value="1"/>
</dbReference>
<dbReference type="EMBL" id="JAFCMP010000081">
    <property type="protein sequence ID" value="KAG5187843.1"/>
    <property type="molecule type" value="Genomic_DNA"/>
</dbReference>
<dbReference type="FunFam" id="3.40.50.1240:FF:000003">
    <property type="entry name" value="2,3-bisphosphoglycerate-dependent phosphoglycerate mutase"/>
    <property type="match status" value="1"/>
</dbReference>
<evidence type="ECO:0000256" key="5">
    <source>
        <dbReference type="PIRSR" id="PIRSR613078-1"/>
    </source>
</evidence>
<dbReference type="NCBIfam" id="NF010713">
    <property type="entry name" value="PRK14115.1"/>
    <property type="match status" value="1"/>
</dbReference>
<feature type="binding site" evidence="6">
    <location>
        <begin position="25"/>
        <end position="26"/>
    </location>
    <ligand>
        <name>substrate</name>
    </ligand>
</feature>
<reference evidence="9" key="1">
    <citation type="submission" date="2021-02" db="EMBL/GenBank/DDBJ databases">
        <title>First Annotated Genome of the Yellow-green Alga Tribonema minus.</title>
        <authorList>
            <person name="Mahan K.M."/>
        </authorList>
    </citation>
    <scope>NUCLEOTIDE SEQUENCE</scope>
    <source>
        <strain evidence="9">UTEX B ZZ1240</strain>
    </source>
</reference>
<evidence type="ECO:0000256" key="1">
    <source>
        <dbReference type="ARBA" id="ARBA00000380"/>
    </source>
</evidence>
<evidence type="ECO:0000256" key="2">
    <source>
        <dbReference type="ARBA" id="ARBA00006717"/>
    </source>
</evidence>
<dbReference type="InterPro" id="IPR005952">
    <property type="entry name" value="Phosphogly_mut1"/>
</dbReference>
<name>A0A835Z7E5_9STRA</name>
<evidence type="ECO:0000256" key="3">
    <source>
        <dbReference type="ARBA" id="ARBA00023152"/>
    </source>
</evidence>
<feature type="binding site" evidence="6">
    <location>
        <begin position="187"/>
        <end position="188"/>
    </location>
    <ligand>
        <name>substrate</name>
    </ligand>
</feature>
<sequence length="260" mass="29252">MPEVKYTLVLIRHGESDWNRQNRFTGWHDVPLSETGELEAAEAGKTLAKEGLQFDAVYTSVLRRAIKTAWHCMEQTNQMWLPVTRAWQLNERHYGGLTGLNKAETVAKVGEAQVLIWRRSYDIPPPEVETTSEYYPGNDRRYKALTPEQLPKTESLKLTLERVLPYWESDIKPAMQSGKRLLIAAHGNSLRALVKHLDGIPDDVIPGLNIPTGIPLVYELDEDFKPIPSADAIAPLNGRYLGDREMVEARIAGATSTGHK</sequence>
<proteinExistence type="inferred from homology"/>
<dbReference type="InterPro" id="IPR013078">
    <property type="entry name" value="His_Pase_superF_clade-1"/>
</dbReference>
<keyword evidence="3 8" id="KW-0324">Glycolysis</keyword>
<dbReference type="OrthoDB" id="354304at2759"/>
<feature type="binding site" evidence="6">
    <location>
        <begin position="91"/>
        <end position="94"/>
    </location>
    <ligand>
        <name>substrate</name>
    </ligand>
</feature>
<dbReference type="InterPro" id="IPR029033">
    <property type="entry name" value="His_PPase_superfam"/>
</dbReference>
<dbReference type="NCBIfam" id="TIGR01258">
    <property type="entry name" value="pgm_1"/>
    <property type="match status" value="1"/>
</dbReference>
<evidence type="ECO:0000256" key="6">
    <source>
        <dbReference type="PIRSR" id="PIRSR613078-2"/>
    </source>
</evidence>
<dbReference type="HAMAP" id="MF_01039">
    <property type="entry name" value="PGAM_GpmA"/>
    <property type="match status" value="1"/>
</dbReference>
<dbReference type="EC" id="5.4.2.11" evidence="8"/>
<comment type="caution">
    <text evidence="9">The sequence shown here is derived from an EMBL/GenBank/DDBJ whole genome shotgun (WGS) entry which is preliminary data.</text>
</comment>
<dbReference type="AlphaFoldDB" id="A0A835Z7E5"/>
<dbReference type="GO" id="GO:0004619">
    <property type="term" value="F:phosphoglycerate mutase activity"/>
    <property type="evidence" value="ECO:0007669"/>
    <property type="project" value="UniProtKB-EC"/>
</dbReference>
<dbReference type="Gene3D" id="3.40.50.1240">
    <property type="entry name" value="Phosphoglycerate mutase-like"/>
    <property type="match status" value="1"/>
</dbReference>
<dbReference type="CDD" id="cd07067">
    <property type="entry name" value="HP_PGM_like"/>
    <property type="match status" value="1"/>
</dbReference>
<dbReference type="SMART" id="SM00855">
    <property type="entry name" value="PGAM"/>
    <property type="match status" value="1"/>
</dbReference>
<evidence type="ECO:0000313" key="9">
    <source>
        <dbReference type="EMBL" id="KAG5187843.1"/>
    </source>
</evidence>
<feature type="active site" description="Proton donor/acceptor" evidence="5">
    <location>
        <position position="91"/>
    </location>
</feature>
<dbReference type="Proteomes" id="UP000664859">
    <property type="component" value="Unassembled WGS sequence"/>
</dbReference>
<comment type="similarity">
    <text evidence="2 8">Belongs to the phosphoglycerate mutase family. BPG-dependent PGAM subfamily.</text>
</comment>